<evidence type="ECO:0000256" key="1">
    <source>
        <dbReference type="ARBA" id="ARBA00010886"/>
    </source>
</evidence>
<dbReference type="InterPro" id="IPR008271">
    <property type="entry name" value="Ser/Thr_kinase_AS"/>
</dbReference>
<dbReference type="GO" id="GO:0004674">
    <property type="term" value="F:protein serine/threonine kinase activity"/>
    <property type="evidence" value="ECO:0007669"/>
    <property type="project" value="UniProtKB-KW"/>
</dbReference>
<dbReference type="OrthoDB" id="10250725at2759"/>
<evidence type="ECO:0000256" key="11">
    <source>
        <dbReference type="SAM" id="MobiDB-lite"/>
    </source>
</evidence>
<evidence type="ECO:0000256" key="2">
    <source>
        <dbReference type="ARBA" id="ARBA00012513"/>
    </source>
</evidence>
<feature type="region of interest" description="Disordered" evidence="11">
    <location>
        <begin position="667"/>
        <end position="693"/>
    </location>
</feature>
<evidence type="ECO:0000256" key="9">
    <source>
        <dbReference type="ARBA" id="ARBA00048679"/>
    </source>
</evidence>
<dbReference type="InterPro" id="IPR000719">
    <property type="entry name" value="Prot_kinase_dom"/>
</dbReference>
<dbReference type="PROSITE" id="PS00107">
    <property type="entry name" value="PROTEIN_KINASE_ATP"/>
    <property type="match status" value="1"/>
</dbReference>
<dbReference type="PANTHER" id="PTHR44899">
    <property type="entry name" value="CAMK FAMILY PROTEIN KINASE"/>
    <property type="match status" value="1"/>
</dbReference>
<evidence type="ECO:0000256" key="3">
    <source>
        <dbReference type="ARBA" id="ARBA00022527"/>
    </source>
</evidence>
<feature type="compositionally biased region" description="Low complexity" evidence="11">
    <location>
        <begin position="712"/>
        <end position="722"/>
    </location>
</feature>
<keyword evidence="3" id="KW-0723">Serine/threonine-protein kinase</keyword>
<dbReference type="AlphaFoldDB" id="A0A4Y7SJY1"/>
<dbReference type="FunFam" id="3.30.200.20:FF:000097">
    <property type="entry name" value="Probable serine/threonine-protein kinase nek1"/>
    <property type="match status" value="1"/>
</dbReference>
<comment type="similarity">
    <text evidence="1">Belongs to the protein kinase superfamily. NEK Ser/Thr protein kinase family. NIMA subfamily.</text>
</comment>
<feature type="compositionally biased region" description="Low complexity" evidence="11">
    <location>
        <begin position="885"/>
        <end position="898"/>
    </location>
</feature>
<dbReference type="SMART" id="SM00220">
    <property type="entry name" value="S_TKc"/>
    <property type="match status" value="1"/>
</dbReference>
<keyword evidence="6 13" id="KW-0418">Kinase</keyword>
<evidence type="ECO:0000313" key="14">
    <source>
        <dbReference type="Proteomes" id="UP000298030"/>
    </source>
</evidence>
<comment type="catalytic activity">
    <reaction evidence="8">
        <text>L-threonyl-[protein] + ATP = O-phospho-L-threonyl-[protein] + ADP + H(+)</text>
        <dbReference type="Rhea" id="RHEA:46608"/>
        <dbReference type="Rhea" id="RHEA-COMP:11060"/>
        <dbReference type="Rhea" id="RHEA-COMP:11605"/>
        <dbReference type="ChEBI" id="CHEBI:15378"/>
        <dbReference type="ChEBI" id="CHEBI:30013"/>
        <dbReference type="ChEBI" id="CHEBI:30616"/>
        <dbReference type="ChEBI" id="CHEBI:61977"/>
        <dbReference type="ChEBI" id="CHEBI:456216"/>
        <dbReference type="EC" id="2.7.11.1"/>
    </reaction>
</comment>
<feature type="region of interest" description="Disordered" evidence="11">
    <location>
        <begin position="703"/>
        <end position="722"/>
    </location>
</feature>
<reference evidence="13 14" key="1">
    <citation type="journal article" date="2019" name="Nat. Ecol. Evol.">
        <title>Megaphylogeny resolves global patterns of mushroom evolution.</title>
        <authorList>
            <person name="Varga T."/>
            <person name="Krizsan K."/>
            <person name="Foldi C."/>
            <person name="Dima B."/>
            <person name="Sanchez-Garcia M."/>
            <person name="Sanchez-Ramirez S."/>
            <person name="Szollosi G.J."/>
            <person name="Szarkandi J.G."/>
            <person name="Papp V."/>
            <person name="Albert L."/>
            <person name="Andreopoulos W."/>
            <person name="Angelini C."/>
            <person name="Antonin V."/>
            <person name="Barry K.W."/>
            <person name="Bougher N.L."/>
            <person name="Buchanan P."/>
            <person name="Buyck B."/>
            <person name="Bense V."/>
            <person name="Catcheside P."/>
            <person name="Chovatia M."/>
            <person name="Cooper J."/>
            <person name="Damon W."/>
            <person name="Desjardin D."/>
            <person name="Finy P."/>
            <person name="Geml J."/>
            <person name="Haridas S."/>
            <person name="Hughes K."/>
            <person name="Justo A."/>
            <person name="Karasinski D."/>
            <person name="Kautmanova I."/>
            <person name="Kiss B."/>
            <person name="Kocsube S."/>
            <person name="Kotiranta H."/>
            <person name="LaButti K.M."/>
            <person name="Lechner B.E."/>
            <person name="Liimatainen K."/>
            <person name="Lipzen A."/>
            <person name="Lukacs Z."/>
            <person name="Mihaltcheva S."/>
            <person name="Morgado L.N."/>
            <person name="Niskanen T."/>
            <person name="Noordeloos M.E."/>
            <person name="Ohm R.A."/>
            <person name="Ortiz-Santana B."/>
            <person name="Ovrebo C."/>
            <person name="Racz N."/>
            <person name="Riley R."/>
            <person name="Savchenko A."/>
            <person name="Shiryaev A."/>
            <person name="Soop K."/>
            <person name="Spirin V."/>
            <person name="Szebenyi C."/>
            <person name="Tomsovsky M."/>
            <person name="Tulloss R.E."/>
            <person name="Uehling J."/>
            <person name="Grigoriev I.V."/>
            <person name="Vagvolgyi C."/>
            <person name="Papp T."/>
            <person name="Martin F.M."/>
            <person name="Miettinen O."/>
            <person name="Hibbett D.S."/>
            <person name="Nagy L.G."/>
        </authorList>
    </citation>
    <scope>NUCLEOTIDE SEQUENCE [LARGE SCALE GENOMIC DNA]</scope>
    <source>
        <strain evidence="13 14">FP101781</strain>
    </source>
</reference>
<evidence type="ECO:0000259" key="12">
    <source>
        <dbReference type="PROSITE" id="PS50011"/>
    </source>
</evidence>
<dbReference type="CDD" id="cd08217">
    <property type="entry name" value="STKc_Nek2"/>
    <property type="match status" value="1"/>
</dbReference>
<feature type="compositionally biased region" description="Basic and acidic residues" evidence="11">
    <location>
        <begin position="594"/>
        <end position="606"/>
    </location>
</feature>
<evidence type="ECO:0000256" key="6">
    <source>
        <dbReference type="ARBA" id="ARBA00022777"/>
    </source>
</evidence>
<comment type="caution">
    <text evidence="13">The sequence shown here is derived from an EMBL/GenBank/DDBJ whole genome shotgun (WGS) entry which is preliminary data.</text>
</comment>
<evidence type="ECO:0000256" key="4">
    <source>
        <dbReference type="ARBA" id="ARBA00022679"/>
    </source>
</evidence>
<comment type="catalytic activity">
    <reaction evidence="9">
        <text>L-seryl-[protein] + ATP = O-phospho-L-seryl-[protein] + ADP + H(+)</text>
        <dbReference type="Rhea" id="RHEA:17989"/>
        <dbReference type="Rhea" id="RHEA-COMP:9863"/>
        <dbReference type="Rhea" id="RHEA-COMP:11604"/>
        <dbReference type="ChEBI" id="CHEBI:15378"/>
        <dbReference type="ChEBI" id="CHEBI:29999"/>
        <dbReference type="ChEBI" id="CHEBI:30616"/>
        <dbReference type="ChEBI" id="CHEBI:83421"/>
        <dbReference type="ChEBI" id="CHEBI:456216"/>
        <dbReference type="EC" id="2.7.11.1"/>
    </reaction>
</comment>
<dbReference type="Proteomes" id="UP000298030">
    <property type="component" value="Unassembled WGS sequence"/>
</dbReference>
<dbReference type="InterPro" id="IPR011009">
    <property type="entry name" value="Kinase-like_dom_sf"/>
</dbReference>
<dbReference type="Gene3D" id="3.30.200.20">
    <property type="entry name" value="Phosphorylase Kinase, domain 1"/>
    <property type="match status" value="2"/>
</dbReference>
<keyword evidence="7 10" id="KW-0067">ATP-binding</keyword>
<feature type="domain" description="Protein kinase" evidence="12">
    <location>
        <begin position="10"/>
        <end position="291"/>
    </location>
</feature>
<keyword evidence="4" id="KW-0808">Transferase</keyword>
<protein>
    <recommendedName>
        <fullName evidence="2">non-specific serine/threonine protein kinase</fullName>
        <ecNumber evidence="2">2.7.11.1</ecNumber>
    </recommendedName>
</protein>
<dbReference type="STRING" id="71717.A0A4Y7SJY1"/>
<accession>A0A4Y7SJY1</accession>
<evidence type="ECO:0000256" key="8">
    <source>
        <dbReference type="ARBA" id="ARBA00047899"/>
    </source>
</evidence>
<dbReference type="Pfam" id="PF00069">
    <property type="entry name" value="Pkinase"/>
    <property type="match status" value="1"/>
</dbReference>
<organism evidence="13 14">
    <name type="scientific">Coprinellus micaceus</name>
    <name type="common">Glistening ink-cap mushroom</name>
    <name type="synonym">Coprinus micaceus</name>
    <dbReference type="NCBI Taxonomy" id="71717"/>
    <lineage>
        <taxon>Eukaryota</taxon>
        <taxon>Fungi</taxon>
        <taxon>Dikarya</taxon>
        <taxon>Basidiomycota</taxon>
        <taxon>Agaricomycotina</taxon>
        <taxon>Agaricomycetes</taxon>
        <taxon>Agaricomycetidae</taxon>
        <taxon>Agaricales</taxon>
        <taxon>Agaricineae</taxon>
        <taxon>Psathyrellaceae</taxon>
        <taxon>Coprinellus</taxon>
    </lineage>
</organism>
<evidence type="ECO:0000256" key="5">
    <source>
        <dbReference type="ARBA" id="ARBA00022741"/>
    </source>
</evidence>
<dbReference type="EMBL" id="QPFP01000108">
    <property type="protein sequence ID" value="TEB21539.1"/>
    <property type="molecule type" value="Genomic_DNA"/>
</dbReference>
<evidence type="ECO:0000256" key="10">
    <source>
        <dbReference type="PROSITE-ProRule" id="PRU10141"/>
    </source>
</evidence>
<evidence type="ECO:0000256" key="7">
    <source>
        <dbReference type="ARBA" id="ARBA00022840"/>
    </source>
</evidence>
<dbReference type="Gene3D" id="1.10.510.10">
    <property type="entry name" value="Transferase(Phosphotransferase) domain 1"/>
    <property type="match status" value="1"/>
</dbReference>
<proteinExistence type="inferred from homology"/>
<dbReference type="GO" id="GO:0005524">
    <property type="term" value="F:ATP binding"/>
    <property type="evidence" value="ECO:0007669"/>
    <property type="project" value="UniProtKB-UniRule"/>
</dbReference>
<feature type="compositionally biased region" description="Low complexity" evidence="11">
    <location>
        <begin position="747"/>
        <end position="787"/>
    </location>
</feature>
<feature type="compositionally biased region" description="Low complexity" evidence="11">
    <location>
        <begin position="845"/>
        <end position="854"/>
    </location>
</feature>
<feature type="region of interest" description="Disordered" evidence="11">
    <location>
        <begin position="594"/>
        <end position="655"/>
    </location>
</feature>
<feature type="compositionally biased region" description="Low complexity" evidence="11">
    <location>
        <begin position="628"/>
        <end position="650"/>
    </location>
</feature>
<dbReference type="SUPFAM" id="SSF56112">
    <property type="entry name" value="Protein kinase-like (PK-like)"/>
    <property type="match status" value="1"/>
</dbReference>
<feature type="region of interest" description="Disordered" evidence="11">
    <location>
        <begin position="732"/>
        <end position="898"/>
    </location>
</feature>
<keyword evidence="14" id="KW-1185">Reference proteome</keyword>
<dbReference type="EC" id="2.7.11.1" evidence="2"/>
<keyword evidence="5 10" id="KW-0547">Nucleotide-binding</keyword>
<dbReference type="InterPro" id="IPR017441">
    <property type="entry name" value="Protein_kinase_ATP_BS"/>
</dbReference>
<dbReference type="PANTHER" id="PTHR44899:SF10">
    <property type="entry name" value="NIMA-RELATED KINASE 2"/>
    <property type="match status" value="1"/>
</dbReference>
<evidence type="ECO:0000313" key="13">
    <source>
        <dbReference type="EMBL" id="TEB21539.1"/>
    </source>
</evidence>
<feature type="compositionally biased region" description="Low complexity" evidence="11">
    <location>
        <begin position="674"/>
        <end position="691"/>
    </location>
</feature>
<sequence length="898" mass="97356">MAAAHFLEQYEPLDVIGNGSFGIIRKVRRKADGMVFARKELNFERMSERDRKQIVAEVNILKDLHHEHIVGYHDRFVDRDAGILYILMEYCGGGDLSSVIKQAAKSGRGIPEESIWAYFMQILKALVHCHHPNGGYGHRRTGSNGGQGDDATRRPQILHRDLKPDNVFLDEAHNVKLGDFGLSKALAQASFANTYVGTPYYMSPELMQEKAYDSKSDIWSLGCLIYELCALKPPFHEAKTHSELSILIRNGRIPPLPRGYSQGLFGVIKAMLNLNPAMRPSAAQLLQHERLDLALKMSETEKMLAQLKAHKTTIVQREREVTHREQSLARKEGDLTALIARKDQDIAQLQQLVTQLQSIKLLLDSAVKSAVGRREEELRILVMKREEEVAKAITKREEEIMEAVRRREAEVREAWASREAEVRSEVEQSIRAVEERVDWINRKELELRDREAILESRDLDLSQREVDGRSARASSPPTSPRKLKSLREYVGRNGKPLEEVKNTLAPGPFRRAHTVATGILETPVQRRQLTAPMPIPITITSAGPSAMKGVVLTTTGEVVSTPNPNELSNLFNSSPKVGLDFAKIFDSGATVKRERGARLSDVGGREQRRRMGSRGGSSSPEEEHTITASSSAASVGSGMVSSSSSSSSVAQPGVPMTRIRRPIVRPLSHPHLQPSTSASAVPGPSSAGPAVDSRVGELRATTTAMANGITRSSSVPSVLLPSPRMTAPAVYDHSDQENLPSPFLKRVVPSTSSSSLSTVSSRASSSIVSSVASSTSTGLTSAQSSSSIPEGRSGASGSGSDVTTRMNREGPMATRDAPSAVGLGVNGGNGRAQSKKRPSTGNLLRAVAAANSAGRARKGSVDPTSAGVAEEGRIPASVSEERMTGRSGVGVRRVPGRG</sequence>
<gene>
    <name evidence="13" type="ORF">FA13DRAFT_1695768</name>
</gene>
<dbReference type="PROSITE" id="PS00108">
    <property type="entry name" value="PROTEIN_KINASE_ST"/>
    <property type="match status" value="1"/>
</dbReference>
<dbReference type="InterPro" id="IPR051131">
    <property type="entry name" value="NEK_Ser/Thr_kinase_NIMA"/>
</dbReference>
<name>A0A4Y7SJY1_COPMI</name>
<dbReference type="PROSITE" id="PS50011">
    <property type="entry name" value="PROTEIN_KINASE_DOM"/>
    <property type="match status" value="1"/>
</dbReference>
<feature type="binding site" evidence="10">
    <location>
        <position position="39"/>
    </location>
    <ligand>
        <name>ATP</name>
        <dbReference type="ChEBI" id="CHEBI:30616"/>
    </ligand>
</feature>